<name>A0A084W3G6_ANOSI</name>
<dbReference type="EnsemblMetazoa" id="ASIC012676-RA">
    <property type="protein sequence ID" value="ASIC012676-PA"/>
    <property type="gene ID" value="ASIC012676"/>
</dbReference>
<dbReference type="AlphaFoldDB" id="A0A084W3G6"/>
<keyword evidence="3" id="KW-1185">Reference proteome</keyword>
<evidence type="ECO:0000313" key="3">
    <source>
        <dbReference type="Proteomes" id="UP000030765"/>
    </source>
</evidence>
<dbReference type="Proteomes" id="UP000030765">
    <property type="component" value="Unassembled WGS sequence"/>
</dbReference>
<protein>
    <submittedName>
        <fullName evidence="1 2">Uncharacterized protein</fullName>
    </submittedName>
</protein>
<evidence type="ECO:0000313" key="2">
    <source>
        <dbReference type="EnsemblMetazoa" id="ASIC012676-PA"/>
    </source>
</evidence>
<reference evidence="1 3" key="1">
    <citation type="journal article" date="2014" name="BMC Genomics">
        <title>Genome sequence of Anopheles sinensis provides insight into genetics basis of mosquito competence for malaria parasites.</title>
        <authorList>
            <person name="Zhou D."/>
            <person name="Zhang D."/>
            <person name="Ding G."/>
            <person name="Shi L."/>
            <person name="Hou Q."/>
            <person name="Ye Y."/>
            <person name="Xu Y."/>
            <person name="Zhou H."/>
            <person name="Xiong C."/>
            <person name="Li S."/>
            <person name="Yu J."/>
            <person name="Hong S."/>
            <person name="Yu X."/>
            <person name="Zou P."/>
            <person name="Chen C."/>
            <person name="Chang X."/>
            <person name="Wang W."/>
            <person name="Lv Y."/>
            <person name="Sun Y."/>
            <person name="Ma L."/>
            <person name="Shen B."/>
            <person name="Zhu C."/>
        </authorList>
    </citation>
    <scope>NUCLEOTIDE SEQUENCE [LARGE SCALE GENOMIC DNA]</scope>
</reference>
<dbReference type="EMBL" id="ATLV01019998">
    <property type="status" value="NOT_ANNOTATED_CDS"/>
    <property type="molecule type" value="Genomic_DNA"/>
</dbReference>
<dbReference type="VEuPathDB" id="VectorBase:ASIC012676"/>
<dbReference type="EMBL" id="KE525289">
    <property type="protein sequence ID" value="KFB44760.1"/>
    <property type="molecule type" value="Genomic_DNA"/>
</dbReference>
<accession>A0A084W3G6</accession>
<proteinExistence type="predicted"/>
<gene>
    <name evidence="1" type="ORF">ZHAS_00012676</name>
</gene>
<organism evidence="1">
    <name type="scientific">Anopheles sinensis</name>
    <name type="common">Mosquito</name>
    <dbReference type="NCBI Taxonomy" id="74873"/>
    <lineage>
        <taxon>Eukaryota</taxon>
        <taxon>Metazoa</taxon>
        <taxon>Ecdysozoa</taxon>
        <taxon>Arthropoda</taxon>
        <taxon>Hexapoda</taxon>
        <taxon>Insecta</taxon>
        <taxon>Pterygota</taxon>
        <taxon>Neoptera</taxon>
        <taxon>Endopterygota</taxon>
        <taxon>Diptera</taxon>
        <taxon>Nematocera</taxon>
        <taxon>Culicoidea</taxon>
        <taxon>Culicidae</taxon>
        <taxon>Anophelinae</taxon>
        <taxon>Anopheles</taxon>
    </lineage>
</organism>
<reference evidence="2" key="2">
    <citation type="submission" date="2020-05" db="UniProtKB">
        <authorList>
            <consortium name="EnsemblMetazoa"/>
        </authorList>
    </citation>
    <scope>IDENTIFICATION</scope>
</reference>
<evidence type="ECO:0000313" key="1">
    <source>
        <dbReference type="EMBL" id="KFB44760.1"/>
    </source>
</evidence>
<sequence length="58" mass="6413">MAADLRPAEATMALSIRCGASCSARRKRTGLHLIWGWKNQNINPQRYAKSRKVPAASC</sequence>